<reference evidence="1" key="1">
    <citation type="journal article" date="2011" name="Acta Biochim. Biophys. Sin.">
        <title>Characterization of the multiple CRISPR loci on Streptomyces linear plasmid pSHK1.</title>
        <authorList>
            <person name="Guo P."/>
            <person name="Cheng Q."/>
            <person name="Xie P."/>
            <person name="Fan Y."/>
            <person name="Jiang W."/>
            <person name="Qin Z."/>
        </authorList>
    </citation>
    <scope>NUCLEOTIDE SEQUENCE</scope>
    <source>
        <strain evidence="1">HK1</strain>
        <plasmid evidence="1">pSHK1</plasmid>
    </source>
</reference>
<organism evidence="1">
    <name type="scientific">Streptomyces sp. HK1</name>
    <dbReference type="NCBI Taxonomy" id="405041"/>
    <lineage>
        <taxon>Bacteria</taxon>
        <taxon>Bacillati</taxon>
        <taxon>Actinomycetota</taxon>
        <taxon>Actinomycetes</taxon>
        <taxon>Kitasatosporales</taxon>
        <taxon>Streptomycetaceae</taxon>
        <taxon>Streptomyces</taxon>
    </lineage>
</organism>
<dbReference type="EMBL" id="EU372836">
    <property type="protein sequence ID" value="ABY83486.1"/>
    <property type="molecule type" value="Genomic_DNA"/>
</dbReference>
<name>B0LU18_9ACTN</name>
<proteinExistence type="predicted"/>
<protein>
    <submittedName>
        <fullName evidence="1">Uncharacterized protein</fullName>
    </submittedName>
</protein>
<geneLocation type="plasmid" evidence="1">
    <name>pSHK1</name>
</geneLocation>
<keyword evidence="1" id="KW-0614">Plasmid</keyword>
<sequence>MGTKTAMTSMLPRSVTAVACHPEVSTGRGAGMIRSPLSFPATALAGTGRLARRQHDMRVPLRVELA</sequence>
<accession>B0LU18</accession>
<dbReference type="AlphaFoldDB" id="B0LU18"/>
<gene>
    <name evidence="1" type="ORF">pSHK1.17</name>
</gene>
<evidence type="ECO:0000313" key="1">
    <source>
        <dbReference type="EMBL" id="ABY83486.1"/>
    </source>
</evidence>